<reference evidence="1 2" key="1">
    <citation type="journal article" date="2024" name="Front Chem Biol">
        <title>Unveiling the potential of Daldinia eschscholtzii MFLUCC 19-0629 through bioactivity and bioinformatics studies for enhanced sustainable agriculture production.</title>
        <authorList>
            <person name="Brooks S."/>
            <person name="Weaver J.A."/>
            <person name="Klomchit A."/>
            <person name="Alharthi S.A."/>
            <person name="Onlamun T."/>
            <person name="Nurani R."/>
            <person name="Vong T.K."/>
            <person name="Alberti F."/>
            <person name="Greco C."/>
        </authorList>
    </citation>
    <scope>NUCLEOTIDE SEQUENCE [LARGE SCALE GENOMIC DNA]</scope>
    <source>
        <strain evidence="1">MFLUCC 19-0629</strain>
    </source>
</reference>
<comment type="caution">
    <text evidence="1">The sequence shown here is derived from an EMBL/GenBank/DDBJ whole genome shotgun (WGS) entry which is preliminary data.</text>
</comment>
<proteinExistence type="predicted"/>
<name>A0AAX6MHU9_9PEZI</name>
<dbReference type="Proteomes" id="UP001369815">
    <property type="component" value="Unassembled WGS sequence"/>
</dbReference>
<dbReference type="AlphaFoldDB" id="A0AAX6MHU9"/>
<evidence type="ECO:0000313" key="1">
    <source>
        <dbReference type="EMBL" id="KAK6952026.1"/>
    </source>
</evidence>
<dbReference type="Gene3D" id="3.40.50.150">
    <property type="entry name" value="Vaccinia Virus protein VP39"/>
    <property type="match status" value="1"/>
</dbReference>
<dbReference type="EMBL" id="JBANMG010000006">
    <property type="protein sequence ID" value="KAK6952026.1"/>
    <property type="molecule type" value="Genomic_DNA"/>
</dbReference>
<dbReference type="InterPro" id="IPR029063">
    <property type="entry name" value="SAM-dependent_MTases_sf"/>
</dbReference>
<organism evidence="1 2">
    <name type="scientific">Daldinia eschscholtzii</name>
    <dbReference type="NCBI Taxonomy" id="292717"/>
    <lineage>
        <taxon>Eukaryota</taxon>
        <taxon>Fungi</taxon>
        <taxon>Dikarya</taxon>
        <taxon>Ascomycota</taxon>
        <taxon>Pezizomycotina</taxon>
        <taxon>Sordariomycetes</taxon>
        <taxon>Xylariomycetidae</taxon>
        <taxon>Xylariales</taxon>
        <taxon>Hypoxylaceae</taxon>
        <taxon>Daldinia</taxon>
    </lineage>
</organism>
<evidence type="ECO:0000313" key="2">
    <source>
        <dbReference type="Proteomes" id="UP001369815"/>
    </source>
</evidence>
<dbReference type="SUPFAM" id="SSF53335">
    <property type="entry name" value="S-adenosyl-L-methionine-dependent methyltransferases"/>
    <property type="match status" value="1"/>
</dbReference>
<keyword evidence="2" id="KW-1185">Reference proteome</keyword>
<accession>A0AAX6MHU9</accession>
<sequence length="276" mass="30746">MPDYFVASEEAENKRLEQASAAVRAYMDGNLFLAPIDTTRSNLKVLDSATNNGFWLSQFQETLKDPNSATLIGTDLQDRFPKPPWPGIHLQIQDINEPWPESWKSTFDYVHQTLVLFQAGPKQREAIHSLGELVKPGGWIELMEPQYDTTSENNEPAFKQFLDMMSELWAMRGTKSDFAAGLEDMVKDAGFVDVKSVLLPIGIGPKHKNPELADVSVESTVGGGKNITIAGKLIPGGLKSISAEDFETWPARFEEELRTKGAYMPLRVVYGRKPDA</sequence>
<evidence type="ECO:0008006" key="3">
    <source>
        <dbReference type="Google" id="ProtNLM"/>
    </source>
</evidence>
<dbReference type="Pfam" id="PF13489">
    <property type="entry name" value="Methyltransf_23"/>
    <property type="match status" value="1"/>
</dbReference>
<gene>
    <name evidence="1" type="ORF">Daesc_006552</name>
</gene>
<protein>
    <recommendedName>
        <fullName evidence="3">Methyltransferase</fullName>
    </recommendedName>
</protein>